<keyword evidence="12" id="KW-1185">Reference proteome</keyword>
<dbReference type="PROSITE" id="PS51643">
    <property type="entry name" value="HD_CAS3"/>
    <property type="match status" value="1"/>
</dbReference>
<name>A0A660L121_9BACL</name>
<dbReference type="PANTHER" id="PTHR47963:SF9">
    <property type="entry name" value="CRISPR-ASSOCIATED ENDONUCLEASE_HELICASE CAS3"/>
    <property type="match status" value="1"/>
</dbReference>
<keyword evidence="4" id="KW-0479">Metal-binding</keyword>
<keyword evidence="8" id="KW-0067">ATP-binding</keyword>
<dbReference type="InterPro" id="IPR038257">
    <property type="entry name" value="CRISPR-assoc_Cas3_HD_sf"/>
</dbReference>
<organism evidence="11 12">
    <name type="scientific">Brockia lithotrophica</name>
    <dbReference type="NCBI Taxonomy" id="933949"/>
    <lineage>
        <taxon>Bacteria</taxon>
        <taxon>Bacillati</taxon>
        <taxon>Bacillota</taxon>
        <taxon>Bacilli</taxon>
        <taxon>Bacillales</taxon>
        <taxon>Bacillales Family X. Incertae Sedis</taxon>
        <taxon>Brockia</taxon>
    </lineage>
</organism>
<dbReference type="Proteomes" id="UP000267019">
    <property type="component" value="Unassembled WGS sequence"/>
</dbReference>
<evidence type="ECO:0000256" key="7">
    <source>
        <dbReference type="ARBA" id="ARBA00022806"/>
    </source>
</evidence>
<dbReference type="GO" id="GO:0051607">
    <property type="term" value="P:defense response to virus"/>
    <property type="evidence" value="ECO:0007669"/>
    <property type="project" value="UniProtKB-KW"/>
</dbReference>
<evidence type="ECO:0000256" key="9">
    <source>
        <dbReference type="ARBA" id="ARBA00023118"/>
    </source>
</evidence>
<evidence type="ECO:0000256" key="4">
    <source>
        <dbReference type="ARBA" id="ARBA00022723"/>
    </source>
</evidence>
<dbReference type="NCBIfam" id="TIGR01596">
    <property type="entry name" value="cas3_HD"/>
    <property type="match status" value="1"/>
</dbReference>
<dbReference type="GO" id="GO:0005524">
    <property type="term" value="F:ATP binding"/>
    <property type="evidence" value="ECO:0007669"/>
    <property type="project" value="UniProtKB-KW"/>
</dbReference>
<evidence type="ECO:0000256" key="5">
    <source>
        <dbReference type="ARBA" id="ARBA00022741"/>
    </source>
</evidence>
<sequence length="897" mass="101981">MSLTANDDVYMKCFFWGKLKRDPNDPRDVRCLPLAAHSLDVACVLRNLVELPGFRRALERAAGRRLDAVDFDRLAVLAMLHDMGKANLDFQRQIYPNFKNKVGHIRAMAAILDPELGQGSLFDQWLETLPPELEYWFSDEDTAFGYFSAVLSHHGRPVQFKGRDEDRRFSLPGWQKSVEGNPFDALREIVDWSRKTFPNAFQDGPELPASPEFVHRFAGLLMLADWLGSHEHWFPIQSVTWEERREHNQRKIPEMLKAVGLDVRPLRPHLTGIRSFEERFGFSPNSMQERIEYLDPDDDRTRLLILESETGSGKTEAALNWFFKLFAAGKVDGLYFALPTRVAARELYTRVHRTIQRWFPDPKVRPVTVLAVPGYAQVDGLPVEKILPAEDEGNRWQEDEQIRLYDRLWAAERPKRFLAATVAVGTVDQALLSVVKAAHAHLRSASLDRSLLVVDEVHASDAYMTHLLEALVRHHYRIGGYALLMSATLGSAARQRYLAAIGGKKENIEWSAAVNTPFPRITFADGTGTDVPPRGGKRVRLTLLPLAEKLEGIAHEVIQHLRSGARVLVVLNTVNRAVSLQKAIETRIETQHDLDERWLFRCPGYKGQEVVTLHHGRFAPEDRVVLDACVSKRLGRGSGKGPILLIGTQTLEQSLDLDADVLITDLAPADVLLQRIGRLHRHKRDDRPPAYREPAPCFVLVPEDELLKSLNEKGEVRDTYKRMGYGSVYEDLRMLELTRRAIAERPDIVIPRDNRLLVESATHPERLECLTAENVAWRLHMENREGAKIAKEVTASYQVVRYDEPFGEVEFDVDGVKVTTRLGADTYQVPLDKPVVSPFGQILREVLIPSHWSPKDRPEIATVEDVREGDEVVLRYGSHRYRYSRFGLELISDERGG</sequence>
<dbReference type="GO" id="GO:0016787">
    <property type="term" value="F:hydrolase activity"/>
    <property type="evidence" value="ECO:0007669"/>
    <property type="project" value="UniProtKB-KW"/>
</dbReference>
<keyword evidence="6" id="KW-0378">Hydrolase</keyword>
<keyword evidence="5" id="KW-0547">Nucleotide-binding</keyword>
<evidence type="ECO:0000256" key="8">
    <source>
        <dbReference type="ARBA" id="ARBA00022840"/>
    </source>
</evidence>
<dbReference type="OrthoDB" id="9810236at2"/>
<feature type="domain" description="HD Cas3-type" evidence="10">
    <location>
        <begin position="27"/>
        <end position="227"/>
    </location>
</feature>
<evidence type="ECO:0000256" key="2">
    <source>
        <dbReference type="ARBA" id="ARBA00009046"/>
    </source>
</evidence>
<dbReference type="InterPro" id="IPR027417">
    <property type="entry name" value="P-loop_NTPase"/>
</dbReference>
<evidence type="ECO:0000313" key="12">
    <source>
        <dbReference type="Proteomes" id="UP000267019"/>
    </source>
</evidence>
<accession>A0A660L121</accession>
<dbReference type="Gene3D" id="3.40.50.300">
    <property type="entry name" value="P-loop containing nucleotide triphosphate hydrolases"/>
    <property type="match status" value="2"/>
</dbReference>
<comment type="similarity">
    <text evidence="1">In the N-terminal section; belongs to the CRISPR-associated nuclease Cas3-HD family.</text>
</comment>
<reference evidence="11 12" key="1">
    <citation type="submission" date="2018-10" db="EMBL/GenBank/DDBJ databases">
        <title>Genomic Encyclopedia of Type Strains, Phase IV (KMG-IV): sequencing the most valuable type-strain genomes for metagenomic binning, comparative biology and taxonomic classification.</title>
        <authorList>
            <person name="Goeker M."/>
        </authorList>
    </citation>
    <scope>NUCLEOTIDE SEQUENCE [LARGE SCALE GENOMIC DNA]</scope>
    <source>
        <strain evidence="11 12">DSM 22653</strain>
    </source>
</reference>
<evidence type="ECO:0000256" key="6">
    <source>
        <dbReference type="ARBA" id="ARBA00022801"/>
    </source>
</evidence>
<dbReference type="InterPro" id="IPR050547">
    <property type="entry name" value="DEAD_box_RNA_helicases"/>
</dbReference>
<dbReference type="GO" id="GO:0003724">
    <property type="term" value="F:RNA helicase activity"/>
    <property type="evidence" value="ECO:0007669"/>
    <property type="project" value="TreeGrafter"/>
</dbReference>
<comment type="caution">
    <text evidence="11">The sequence shown here is derived from an EMBL/GenBank/DDBJ whole genome shotgun (WGS) entry which is preliminary data.</text>
</comment>
<keyword evidence="7" id="KW-0347">Helicase</keyword>
<gene>
    <name evidence="11" type="ORF">C7438_1438</name>
</gene>
<dbReference type="InterPro" id="IPR006483">
    <property type="entry name" value="CRISPR-assoc_Cas3_HD"/>
</dbReference>
<keyword evidence="9" id="KW-0051">Antiviral defense</keyword>
<dbReference type="SMART" id="SM00487">
    <property type="entry name" value="DEXDc"/>
    <property type="match status" value="1"/>
</dbReference>
<proteinExistence type="inferred from homology"/>
<dbReference type="CDD" id="cd09641">
    <property type="entry name" value="Cas3''_I"/>
    <property type="match status" value="1"/>
</dbReference>
<dbReference type="GO" id="GO:0046872">
    <property type="term" value="F:metal ion binding"/>
    <property type="evidence" value="ECO:0007669"/>
    <property type="project" value="UniProtKB-KW"/>
</dbReference>
<dbReference type="GO" id="GO:0004518">
    <property type="term" value="F:nuclease activity"/>
    <property type="evidence" value="ECO:0007669"/>
    <property type="project" value="UniProtKB-KW"/>
</dbReference>
<dbReference type="PANTHER" id="PTHR47963">
    <property type="entry name" value="DEAD-BOX ATP-DEPENDENT RNA HELICASE 47, MITOCHONDRIAL"/>
    <property type="match status" value="1"/>
</dbReference>
<dbReference type="InterPro" id="IPR054712">
    <property type="entry name" value="Cas3-like_dom"/>
</dbReference>
<dbReference type="Gene3D" id="1.10.3210.30">
    <property type="match status" value="1"/>
</dbReference>
<evidence type="ECO:0000256" key="3">
    <source>
        <dbReference type="ARBA" id="ARBA00022722"/>
    </source>
</evidence>
<dbReference type="InterPro" id="IPR006474">
    <property type="entry name" value="Helicase_Cas3_CRISPR-ass_core"/>
</dbReference>
<dbReference type="Pfam" id="PF18019">
    <property type="entry name" value="Cas3_HD"/>
    <property type="match status" value="1"/>
</dbReference>
<comment type="similarity">
    <text evidence="2">In the central section; belongs to the CRISPR-associated helicase Cas3 family.</text>
</comment>
<dbReference type="InterPro" id="IPR014001">
    <property type="entry name" value="Helicase_ATP-bd"/>
</dbReference>
<keyword evidence="3" id="KW-0540">Nuclease</keyword>
<evidence type="ECO:0000256" key="1">
    <source>
        <dbReference type="ARBA" id="ARBA00006847"/>
    </source>
</evidence>
<dbReference type="AlphaFoldDB" id="A0A660L121"/>
<evidence type="ECO:0000313" key="11">
    <source>
        <dbReference type="EMBL" id="RKQ84259.1"/>
    </source>
</evidence>
<dbReference type="Pfam" id="PF22590">
    <property type="entry name" value="Cas3-like_C_2"/>
    <property type="match status" value="1"/>
</dbReference>
<protein>
    <submittedName>
        <fullName evidence="11">CRISPR-associated Cas3 family helicase</fullName>
    </submittedName>
</protein>
<dbReference type="SUPFAM" id="SSF52540">
    <property type="entry name" value="P-loop containing nucleoside triphosphate hydrolases"/>
    <property type="match status" value="1"/>
</dbReference>
<dbReference type="NCBIfam" id="TIGR01587">
    <property type="entry name" value="cas3_core"/>
    <property type="match status" value="1"/>
</dbReference>
<dbReference type="GO" id="GO:0003723">
    <property type="term" value="F:RNA binding"/>
    <property type="evidence" value="ECO:0007669"/>
    <property type="project" value="TreeGrafter"/>
</dbReference>
<evidence type="ECO:0000259" key="10">
    <source>
        <dbReference type="PROSITE" id="PS51643"/>
    </source>
</evidence>
<dbReference type="EMBL" id="RBIJ01000004">
    <property type="protein sequence ID" value="RKQ84259.1"/>
    <property type="molecule type" value="Genomic_DNA"/>
</dbReference>